<dbReference type="GeneID" id="28976897"/>
<feature type="transmembrane region" description="Helical" evidence="7">
    <location>
        <begin position="635"/>
        <end position="656"/>
    </location>
</feature>
<keyword evidence="2 7" id="KW-0812">Transmembrane</keyword>
<evidence type="ECO:0000313" key="9">
    <source>
        <dbReference type="Proteomes" id="UP000053890"/>
    </source>
</evidence>
<proteinExistence type="predicted"/>
<feature type="region of interest" description="Disordered" evidence="6">
    <location>
        <begin position="23"/>
        <end position="52"/>
    </location>
</feature>
<dbReference type="EMBL" id="KQ474077">
    <property type="protein sequence ID" value="KPV75624.1"/>
    <property type="molecule type" value="Genomic_DNA"/>
</dbReference>
<feature type="compositionally biased region" description="Low complexity" evidence="6">
    <location>
        <begin position="248"/>
        <end position="270"/>
    </location>
</feature>
<evidence type="ECO:0008006" key="10">
    <source>
        <dbReference type="Google" id="ProtNLM"/>
    </source>
</evidence>
<evidence type="ECO:0000256" key="7">
    <source>
        <dbReference type="SAM" id="Phobius"/>
    </source>
</evidence>
<dbReference type="Pfam" id="PF08637">
    <property type="entry name" value="NCA2"/>
    <property type="match status" value="1"/>
</dbReference>
<dbReference type="STRING" id="578459.A0A194S521"/>
<keyword evidence="9" id="KW-1185">Reference proteome</keyword>
<gene>
    <name evidence="8" type="ORF">RHOBADRAFT_52672</name>
</gene>
<feature type="region of interest" description="Disordered" evidence="6">
    <location>
        <begin position="689"/>
        <end position="718"/>
    </location>
</feature>
<evidence type="ECO:0000256" key="3">
    <source>
        <dbReference type="ARBA" id="ARBA00022989"/>
    </source>
</evidence>
<feature type="region of interest" description="Disordered" evidence="6">
    <location>
        <begin position="241"/>
        <end position="270"/>
    </location>
</feature>
<name>A0A194S521_RHOGW</name>
<dbReference type="OrthoDB" id="413313at2759"/>
<protein>
    <recommendedName>
        <fullName evidence="10">NCA2-domain-containing protein</fullName>
    </recommendedName>
</protein>
<dbReference type="AlphaFoldDB" id="A0A194S521"/>
<feature type="transmembrane region" description="Helical" evidence="7">
    <location>
        <begin position="472"/>
        <end position="491"/>
    </location>
</feature>
<dbReference type="RefSeq" id="XP_018271673.1">
    <property type="nucleotide sequence ID" value="XM_018416449.1"/>
</dbReference>
<evidence type="ECO:0000256" key="2">
    <source>
        <dbReference type="ARBA" id="ARBA00022692"/>
    </source>
</evidence>
<dbReference type="GO" id="GO:0005741">
    <property type="term" value="C:mitochondrial outer membrane"/>
    <property type="evidence" value="ECO:0007669"/>
    <property type="project" value="TreeGrafter"/>
</dbReference>
<feature type="region of interest" description="Disordered" evidence="6">
    <location>
        <begin position="68"/>
        <end position="93"/>
    </location>
</feature>
<accession>A0A194S521</accession>
<dbReference type="InterPro" id="IPR013946">
    <property type="entry name" value="NCA2-like"/>
</dbReference>
<evidence type="ECO:0000256" key="1">
    <source>
        <dbReference type="ARBA" id="ARBA00004225"/>
    </source>
</evidence>
<evidence type="ECO:0000313" key="8">
    <source>
        <dbReference type="EMBL" id="KPV75624.1"/>
    </source>
</evidence>
<keyword evidence="4" id="KW-0496">Mitochondrion</keyword>
<feature type="region of interest" description="Disordered" evidence="6">
    <location>
        <begin position="335"/>
        <end position="355"/>
    </location>
</feature>
<keyword evidence="5 7" id="KW-0472">Membrane</keyword>
<reference evidence="8 9" key="1">
    <citation type="journal article" date="2015" name="Front. Microbiol.">
        <title>Genome sequence of the plant growth promoting endophytic yeast Rhodotorula graminis WP1.</title>
        <authorList>
            <person name="Firrincieli A."/>
            <person name="Otillar R."/>
            <person name="Salamov A."/>
            <person name="Schmutz J."/>
            <person name="Khan Z."/>
            <person name="Redman R.S."/>
            <person name="Fleck N.D."/>
            <person name="Lindquist E."/>
            <person name="Grigoriev I.V."/>
            <person name="Doty S.L."/>
        </authorList>
    </citation>
    <scope>NUCLEOTIDE SEQUENCE [LARGE SCALE GENOMIC DNA]</scope>
    <source>
        <strain evidence="8 9">WP1</strain>
    </source>
</reference>
<evidence type="ECO:0000256" key="4">
    <source>
        <dbReference type="ARBA" id="ARBA00023128"/>
    </source>
</evidence>
<keyword evidence="3 7" id="KW-1133">Transmembrane helix</keyword>
<dbReference type="OMA" id="AFPPFQG"/>
<evidence type="ECO:0000256" key="6">
    <source>
        <dbReference type="SAM" id="MobiDB-lite"/>
    </source>
</evidence>
<evidence type="ECO:0000256" key="5">
    <source>
        <dbReference type="ARBA" id="ARBA00023136"/>
    </source>
</evidence>
<dbReference type="Proteomes" id="UP000053890">
    <property type="component" value="Unassembled WGS sequence"/>
</dbReference>
<organism evidence="8 9">
    <name type="scientific">Rhodotorula graminis (strain WP1)</name>
    <dbReference type="NCBI Taxonomy" id="578459"/>
    <lineage>
        <taxon>Eukaryota</taxon>
        <taxon>Fungi</taxon>
        <taxon>Dikarya</taxon>
        <taxon>Basidiomycota</taxon>
        <taxon>Pucciniomycotina</taxon>
        <taxon>Microbotryomycetes</taxon>
        <taxon>Sporidiobolales</taxon>
        <taxon>Sporidiobolaceae</taxon>
        <taxon>Rhodotorula</taxon>
    </lineage>
</organism>
<comment type="subcellular location">
    <subcellularLocation>
        <location evidence="1">Mitochondrion membrane</location>
        <topology evidence="1">Multi-pass membrane protein</topology>
    </subcellularLocation>
</comment>
<dbReference type="PANTHER" id="PTHR28234:SF1">
    <property type="entry name" value="NUCLEAR CONTROL OF ATPASE PROTEIN 2"/>
    <property type="match status" value="1"/>
</dbReference>
<dbReference type="PANTHER" id="PTHR28234">
    <property type="entry name" value="NUCLEAR CONTROL OF ATPASE PROTEIN 2"/>
    <property type="match status" value="1"/>
</dbReference>
<feature type="compositionally biased region" description="Low complexity" evidence="6">
    <location>
        <begin position="70"/>
        <end position="93"/>
    </location>
</feature>
<feature type="compositionally biased region" description="Basic and acidic residues" evidence="6">
    <location>
        <begin position="33"/>
        <end position="52"/>
    </location>
</feature>
<sequence>MASYAAELTAHLSQALTAVAPSLVEPSPASSPPHDHLDPAQPDTARHPHQDQIDDREHTLRHVLGRLRTSHASSSSSSSSPSSPGGARSAPALSSTDLARLVDEAFPPFQGTAALPLSPQTATVELVTLAQLTIHAWGLVLRTLIHLAAQLDHDDDYWARLESDPYNAALYLVQTSPARAVALSSVTATRLRKLTHGDGPADLRPSLLDLNTWRRALPPSLFLASVFPHLAQTSGLPSLADLDHSDLDPSSSSSSTATAPTLSTSASTSLSLSSATRLTRHAARSLVFLTLSPLALTRQEIAHRRAGIRNARDELALRIGELTLAASQSDVGDKLLGGEQQHAGDGDDDEADEGRAELRQPPGLAQLFSTSRAAAATGGAGAQGGNGAGGSPAQLSLDDVRAATWQTLVHLDLVLTPSSGVPSLSGTSGPPSTPADLAHALSFLVSRTLPAHVAQHGRVARALAPPGALARAWPALVALPLATVVVSRFVYARRAQLAQYARDAADTVRGFVVDWVVEPVRHILETLRGGEDGVVALLGRESLQSDRDSLERMVVDFARDEYGLGGVELETLRDRVRAGDLTAVLKAWEKDIKAPIRSAVSGSLIRTLLIQVQKVKVDVALAMDGIEKMLRSQELTFGFVGVAPSMLVLAVVGRWMRGLTRSDGGRKKRTEVKRRCWMTLRQLDLLLSPPRSSRRTSTSASLALGTSSSSAKPPSRASPLAALTQGNLVLSLSTLRTYAHGPLFPKRDSQLRAAFLDDVRALESGGAAGGGRERRALVRRLERWGGALGWDEGVRA</sequence>